<evidence type="ECO:0000256" key="3">
    <source>
        <dbReference type="SAM" id="Phobius"/>
    </source>
</evidence>
<evidence type="ECO:0000313" key="6">
    <source>
        <dbReference type="Proteomes" id="UP000663879"/>
    </source>
</evidence>
<evidence type="ECO:0000256" key="2">
    <source>
        <dbReference type="ARBA" id="ARBA00022737"/>
    </source>
</evidence>
<keyword evidence="3" id="KW-0472">Membrane</keyword>
<proteinExistence type="predicted"/>
<evidence type="ECO:0000313" key="5">
    <source>
        <dbReference type="EMBL" id="CAF0723743.1"/>
    </source>
</evidence>
<keyword evidence="6" id="KW-1185">Reference proteome</keyword>
<keyword evidence="3" id="KW-1133">Transmembrane helix</keyword>
<keyword evidence="1" id="KW-0433">Leucine-rich repeat</keyword>
<dbReference type="InterPro" id="IPR001611">
    <property type="entry name" value="Leu-rich_rpt"/>
</dbReference>
<sequence>MLMTVFLMISCLISVNISLIFFKCPYESCLTVQNGNSCSVDCYSEDGNFPKIGENKSKIITQMVLKNVTFIPDDAFKDLEITSLIIDAEVLQNVSENAFRNVKKIPILKIPNLKSPQVLPKNTFEPLKNSTGTISMENMKLEEISVYEFLNYLKSLQNLKVVNLNENSLRNLSYDFNEFFKLEKINLSKNLIENFSIRGKIHSFMLSSNKIKDLKQVMFQNLEFLYFLDLSHNYIEKIEQNIFSNLGHLHTLILNNNRIRLLEEDWISLSNSLITLDLSNNLIETLSIQNLINLKYLYVSGNRIKVINYPKNELYFLDISNNSLVNVPDKFHEIVEFCQTINLSRNKIKNIEFLEKNNFPNLTNLFLSRNEIVHFKIENFKNVKEISLLDISFNFIQEIEFLPMENLKILNLKNNYLRYLSRSSLINLVNLEQFYAANNNLILIDSSSFNNNKLLKNLNLSNNYLNKIPNISKLDKLEILDCSNQNGQLTELSNYAFEKELTNDESKSRSLAIEIEYNNITNFNDKIFCSRYSNSIDLNIVKISIDDIDQMDKCILKQLQFVKEVIIRVRKSKQCPIITNYKDKLYKNLYCNLKDLTADCYDSSKEKFLCEIYTDRGMKKFFTWISGDFHMYSFDNLHEQCDIEGEHLCFSFSNLNIYCMFNSELNLKSIRVIFTSKKNYTYIADQENFSTQFLNQKSEINIGKINSSINILKGVKDQIIINDYLNDIEIHIHKSDLFYSLMLKSSKNIFSRSIGLLKSGCLKSSIIKPRFIGREQKNTILQMAKNLKVQFEAEKEFIDLLSNTEIITNRTWSSEIFNTTASSLILYNNTLQENNSIQQILENVFTNKSEYFTPAESTTKLFNNFSKSEMNETIETLPESLRNCSDCFITMIVESDPDNKCLHIIYHPKRKICLMLRKSTTKNWEILENNISSTLTTLIINQEISTDSVPEVNDETTLTSFVPITSRRRPNFTLAFNKATSSAKITLPKFENNKTDETLISNNSNKYQTIDSIRLENENNQSNETVTTISKSNSKKHVTKIVMAPFATIYSSTSSYTCSSSIILSNGFYIFLINFILFVSYF</sequence>
<dbReference type="OrthoDB" id="442066at2759"/>
<keyword evidence="2" id="KW-0677">Repeat</keyword>
<reference evidence="5" key="1">
    <citation type="submission" date="2021-02" db="EMBL/GenBank/DDBJ databases">
        <authorList>
            <person name="Nowell W R."/>
        </authorList>
    </citation>
    <scope>NUCLEOTIDE SEQUENCE</scope>
    <source>
        <strain evidence="5">Ploen Becks lab</strain>
    </source>
</reference>
<dbReference type="Proteomes" id="UP000663879">
    <property type="component" value="Unassembled WGS sequence"/>
</dbReference>
<comment type="caution">
    <text evidence="5">The sequence shown here is derived from an EMBL/GenBank/DDBJ whole genome shotgun (WGS) entry which is preliminary data.</text>
</comment>
<dbReference type="SMART" id="SM00369">
    <property type="entry name" value="LRR_TYP"/>
    <property type="match status" value="7"/>
</dbReference>
<evidence type="ECO:0000256" key="1">
    <source>
        <dbReference type="ARBA" id="ARBA00022614"/>
    </source>
</evidence>
<dbReference type="InterPro" id="IPR032675">
    <property type="entry name" value="LRR_dom_sf"/>
</dbReference>
<dbReference type="PANTHER" id="PTHR24366">
    <property type="entry name" value="IG(IMMUNOGLOBULIN) AND LRR(LEUCINE RICH REPEAT) DOMAINS"/>
    <property type="match status" value="1"/>
</dbReference>
<gene>
    <name evidence="5" type="ORF">OXX778_LOCUS2354</name>
</gene>
<keyword evidence="3" id="KW-0812">Transmembrane</keyword>
<feature type="signal peptide" evidence="4">
    <location>
        <begin position="1"/>
        <end position="18"/>
    </location>
</feature>
<evidence type="ECO:0000256" key="4">
    <source>
        <dbReference type="SAM" id="SignalP"/>
    </source>
</evidence>
<dbReference type="InterPro" id="IPR003591">
    <property type="entry name" value="Leu-rich_rpt_typical-subtyp"/>
</dbReference>
<name>A0A813ML31_9BILA</name>
<dbReference type="AlphaFoldDB" id="A0A813ML31"/>
<organism evidence="5 6">
    <name type="scientific">Brachionus calyciflorus</name>
    <dbReference type="NCBI Taxonomy" id="104777"/>
    <lineage>
        <taxon>Eukaryota</taxon>
        <taxon>Metazoa</taxon>
        <taxon>Spiralia</taxon>
        <taxon>Gnathifera</taxon>
        <taxon>Rotifera</taxon>
        <taxon>Eurotatoria</taxon>
        <taxon>Monogononta</taxon>
        <taxon>Pseudotrocha</taxon>
        <taxon>Ploima</taxon>
        <taxon>Brachionidae</taxon>
        <taxon>Brachionus</taxon>
    </lineage>
</organism>
<dbReference type="PROSITE" id="PS51450">
    <property type="entry name" value="LRR"/>
    <property type="match status" value="3"/>
</dbReference>
<dbReference type="Gene3D" id="3.80.10.10">
    <property type="entry name" value="Ribonuclease Inhibitor"/>
    <property type="match status" value="3"/>
</dbReference>
<dbReference type="Pfam" id="PF13855">
    <property type="entry name" value="LRR_8"/>
    <property type="match status" value="1"/>
</dbReference>
<keyword evidence="4" id="KW-0732">Signal</keyword>
<dbReference type="PANTHER" id="PTHR24366:SF96">
    <property type="entry name" value="LEUCINE RICH REPEAT CONTAINING 53"/>
    <property type="match status" value="1"/>
</dbReference>
<dbReference type="EMBL" id="CAJNOC010000182">
    <property type="protein sequence ID" value="CAF0723743.1"/>
    <property type="molecule type" value="Genomic_DNA"/>
</dbReference>
<feature type="transmembrane region" description="Helical" evidence="3">
    <location>
        <begin position="1062"/>
        <end position="1081"/>
    </location>
</feature>
<feature type="chain" id="PRO_5032878161" evidence="4">
    <location>
        <begin position="19"/>
        <end position="1082"/>
    </location>
</feature>
<accession>A0A813ML31</accession>
<protein>
    <submittedName>
        <fullName evidence="5">Uncharacterized protein</fullName>
    </submittedName>
</protein>
<dbReference type="SUPFAM" id="SSF52047">
    <property type="entry name" value="RNI-like"/>
    <property type="match status" value="1"/>
</dbReference>
<dbReference type="SUPFAM" id="SSF52058">
    <property type="entry name" value="L domain-like"/>
    <property type="match status" value="1"/>
</dbReference>